<feature type="region of interest" description="Disordered" evidence="1">
    <location>
        <begin position="415"/>
        <end position="454"/>
    </location>
</feature>
<protein>
    <recommendedName>
        <fullName evidence="5">PDZ domain-containing protein</fullName>
    </recommendedName>
</protein>
<dbReference type="RefSeq" id="WP_163961203.1">
    <property type="nucleotide sequence ID" value="NZ_JAAIVB010000014.1"/>
</dbReference>
<sequence length="454" mass="48739">MNLPSPPWRRLLLASAALLLAACSAPKYTVDDGRQIDPVLLRNLNAYKTGHAALRNAAIRSSALRDAECDKQWEFPVVFASSKGMEENERVAWVRVAGVDERLTVLASAIAPQLEPGDKILRINDSSSVDPKPALEAIARWQENGTAFSVVTHNGKKVEVKPVEVCRGHPEIAPPASPLVQDYHWLKSVHPLELFQEGLTDDEALWITLWTQGLSEEAGARMKTFHYGTSIAKGIFNIATTVAGVKGAVMAAQAAVKTAQSAATTLAVEQVKKQLANEASDQVMASVRESIINNTKKMLIQKQAADQMALAAANRGSLSGVSWVAASAFDKADQWALERIRKLNADPLAAFTLHQKLIGAGYSANAFLFDAERLDTLMTRADEIGIRDEVVAVLNGTSPDTAGLAPASMPLSSDMPASDMVLQSADPARSAGADLLMSDSNTSLDLPLETKNKP</sequence>
<evidence type="ECO:0000313" key="3">
    <source>
        <dbReference type="EMBL" id="NEX60703.1"/>
    </source>
</evidence>
<dbReference type="EMBL" id="JAAIVB010000014">
    <property type="protein sequence ID" value="NEX60703.1"/>
    <property type="molecule type" value="Genomic_DNA"/>
</dbReference>
<dbReference type="Proteomes" id="UP000482155">
    <property type="component" value="Unassembled WGS sequence"/>
</dbReference>
<dbReference type="AlphaFoldDB" id="A0A6B3SJ17"/>
<comment type="caution">
    <text evidence="3">The sequence shown here is derived from an EMBL/GenBank/DDBJ whole genome shotgun (WGS) entry which is preliminary data.</text>
</comment>
<evidence type="ECO:0000256" key="1">
    <source>
        <dbReference type="SAM" id="MobiDB-lite"/>
    </source>
</evidence>
<evidence type="ECO:0000256" key="2">
    <source>
        <dbReference type="SAM" id="SignalP"/>
    </source>
</evidence>
<accession>A0A6B3SJ17</accession>
<proteinExistence type="predicted"/>
<keyword evidence="2" id="KW-0732">Signal</keyword>
<gene>
    <name evidence="3" type="ORF">G3574_06405</name>
</gene>
<evidence type="ECO:0008006" key="5">
    <source>
        <dbReference type="Google" id="ProtNLM"/>
    </source>
</evidence>
<organism evidence="3 4">
    <name type="scientific">Noviherbaspirillum galbum</name>
    <dbReference type="NCBI Taxonomy" id="2709383"/>
    <lineage>
        <taxon>Bacteria</taxon>
        <taxon>Pseudomonadati</taxon>
        <taxon>Pseudomonadota</taxon>
        <taxon>Betaproteobacteria</taxon>
        <taxon>Burkholderiales</taxon>
        <taxon>Oxalobacteraceae</taxon>
        <taxon>Noviherbaspirillum</taxon>
    </lineage>
</organism>
<keyword evidence="4" id="KW-1185">Reference proteome</keyword>
<reference evidence="3 4" key="1">
    <citation type="submission" date="2020-02" db="EMBL/GenBank/DDBJ databases">
        <authorList>
            <person name="Kim M.K."/>
        </authorList>
    </citation>
    <scope>NUCLEOTIDE SEQUENCE [LARGE SCALE GENOMIC DNA]</scope>
    <source>
        <strain evidence="3 4">17J57-3</strain>
    </source>
</reference>
<name>A0A6B3SJ17_9BURK</name>
<evidence type="ECO:0000313" key="4">
    <source>
        <dbReference type="Proteomes" id="UP000482155"/>
    </source>
</evidence>
<feature type="chain" id="PRO_5025601208" description="PDZ domain-containing protein" evidence="2">
    <location>
        <begin position="30"/>
        <end position="454"/>
    </location>
</feature>
<feature type="signal peptide" evidence="2">
    <location>
        <begin position="1"/>
        <end position="29"/>
    </location>
</feature>